<comment type="similarity">
    <text evidence="6">Belongs to the globin family.</text>
</comment>
<keyword evidence="9" id="KW-1185">Reference proteome</keyword>
<dbReference type="Proteomes" id="UP000291343">
    <property type="component" value="Unassembled WGS sequence"/>
</dbReference>
<evidence type="ECO:0000313" key="9">
    <source>
        <dbReference type="Proteomes" id="UP000291343"/>
    </source>
</evidence>
<comment type="caution">
    <text evidence="8">The sequence shown here is derived from an EMBL/GenBank/DDBJ whole genome shotgun (WGS) entry which is preliminary data.</text>
</comment>
<dbReference type="InterPro" id="IPR009050">
    <property type="entry name" value="Globin-like_sf"/>
</dbReference>
<dbReference type="InterPro" id="IPR012292">
    <property type="entry name" value="Globin/Proto"/>
</dbReference>
<evidence type="ECO:0000256" key="1">
    <source>
        <dbReference type="ARBA" id="ARBA00022448"/>
    </source>
</evidence>
<dbReference type="InterPro" id="IPR050532">
    <property type="entry name" value="Globin-like_OT"/>
</dbReference>
<name>A0A482WMX3_LAOST</name>
<dbReference type="PROSITE" id="PS01033">
    <property type="entry name" value="GLOBIN"/>
    <property type="match status" value="1"/>
</dbReference>
<proteinExistence type="inferred from homology"/>
<dbReference type="InterPro" id="IPR044399">
    <property type="entry name" value="Mb-like_M"/>
</dbReference>
<dbReference type="InterPro" id="IPR000971">
    <property type="entry name" value="Globin"/>
</dbReference>
<evidence type="ECO:0000256" key="2">
    <source>
        <dbReference type="ARBA" id="ARBA00022617"/>
    </source>
</evidence>
<dbReference type="PANTHER" id="PTHR46458:SF1">
    <property type="entry name" value="GEO09476P1"/>
    <property type="match status" value="1"/>
</dbReference>
<dbReference type="CDD" id="cd01040">
    <property type="entry name" value="Mb-like"/>
    <property type="match status" value="1"/>
</dbReference>
<evidence type="ECO:0000256" key="6">
    <source>
        <dbReference type="RuleBase" id="RU000356"/>
    </source>
</evidence>
<evidence type="ECO:0000256" key="3">
    <source>
        <dbReference type="ARBA" id="ARBA00022621"/>
    </source>
</evidence>
<sequence>MTGRQILSLRSLLGRSKLINNLNSTQRLYGDCPPKDPPCPKEPSAEDVSNVKQAWCEVSRNKGCYGKAIFTEVFKKHPDYTTLFAKFGRCPTDILKNEKFIEHLKKNVIDTMGNLINKMDEDMCEAKTMAEEIGKKHVKLCVKPKHFENTEKIFIDVLKKQMGDKLSCEGGKSMDTVIKVIFKSLKKGAAGCDSC</sequence>
<evidence type="ECO:0000259" key="7">
    <source>
        <dbReference type="PROSITE" id="PS01033"/>
    </source>
</evidence>
<keyword evidence="5" id="KW-0408">Iron</keyword>
<feature type="domain" description="Globin" evidence="7">
    <location>
        <begin position="42"/>
        <end position="190"/>
    </location>
</feature>
<gene>
    <name evidence="8" type="ORF">LSTR_LSTR008631</name>
</gene>
<protein>
    <recommendedName>
        <fullName evidence="7">Globin domain-containing protein</fullName>
    </recommendedName>
</protein>
<dbReference type="GO" id="GO:0020037">
    <property type="term" value="F:heme binding"/>
    <property type="evidence" value="ECO:0007669"/>
    <property type="project" value="InterPro"/>
</dbReference>
<organism evidence="8 9">
    <name type="scientific">Laodelphax striatellus</name>
    <name type="common">Small brown planthopper</name>
    <name type="synonym">Delphax striatella</name>
    <dbReference type="NCBI Taxonomy" id="195883"/>
    <lineage>
        <taxon>Eukaryota</taxon>
        <taxon>Metazoa</taxon>
        <taxon>Ecdysozoa</taxon>
        <taxon>Arthropoda</taxon>
        <taxon>Hexapoda</taxon>
        <taxon>Insecta</taxon>
        <taxon>Pterygota</taxon>
        <taxon>Neoptera</taxon>
        <taxon>Paraneoptera</taxon>
        <taxon>Hemiptera</taxon>
        <taxon>Auchenorrhyncha</taxon>
        <taxon>Fulgoroidea</taxon>
        <taxon>Delphacidae</taxon>
        <taxon>Criomorphinae</taxon>
        <taxon>Laodelphax</taxon>
    </lineage>
</organism>
<dbReference type="SMR" id="A0A482WMX3"/>
<reference evidence="8 9" key="1">
    <citation type="journal article" date="2017" name="Gigascience">
        <title>Genome sequence of the small brown planthopper, Laodelphax striatellus.</title>
        <authorList>
            <person name="Zhu J."/>
            <person name="Jiang F."/>
            <person name="Wang X."/>
            <person name="Yang P."/>
            <person name="Bao Y."/>
            <person name="Zhao W."/>
            <person name="Wang W."/>
            <person name="Lu H."/>
            <person name="Wang Q."/>
            <person name="Cui N."/>
            <person name="Li J."/>
            <person name="Chen X."/>
            <person name="Luo L."/>
            <person name="Yu J."/>
            <person name="Kang L."/>
            <person name="Cui F."/>
        </authorList>
    </citation>
    <scope>NUCLEOTIDE SEQUENCE [LARGE SCALE GENOMIC DNA]</scope>
    <source>
        <strain evidence="8">Lst14</strain>
    </source>
</reference>
<dbReference type="InParanoid" id="A0A482WMX3"/>
<dbReference type="GO" id="GO:0005344">
    <property type="term" value="F:oxygen carrier activity"/>
    <property type="evidence" value="ECO:0007669"/>
    <property type="project" value="UniProtKB-KW"/>
</dbReference>
<dbReference type="GO" id="GO:0019825">
    <property type="term" value="F:oxygen binding"/>
    <property type="evidence" value="ECO:0007669"/>
    <property type="project" value="InterPro"/>
</dbReference>
<dbReference type="AlphaFoldDB" id="A0A482WMX3"/>
<evidence type="ECO:0000256" key="4">
    <source>
        <dbReference type="ARBA" id="ARBA00022723"/>
    </source>
</evidence>
<accession>A0A482WMX3</accession>
<dbReference type="SUPFAM" id="SSF46458">
    <property type="entry name" value="Globin-like"/>
    <property type="match status" value="1"/>
</dbReference>
<dbReference type="GO" id="GO:0046872">
    <property type="term" value="F:metal ion binding"/>
    <property type="evidence" value="ECO:0007669"/>
    <property type="project" value="UniProtKB-KW"/>
</dbReference>
<dbReference type="Pfam" id="PF00042">
    <property type="entry name" value="Globin"/>
    <property type="match status" value="1"/>
</dbReference>
<dbReference type="STRING" id="195883.A0A482WMX3"/>
<dbReference type="PANTHER" id="PTHR46458">
    <property type="entry name" value="BLR2807 PROTEIN"/>
    <property type="match status" value="1"/>
</dbReference>
<keyword evidence="2 6" id="KW-0349">Heme</keyword>
<dbReference type="EMBL" id="QKKF02030869">
    <property type="protein sequence ID" value="RZF34606.1"/>
    <property type="molecule type" value="Genomic_DNA"/>
</dbReference>
<keyword evidence="3 6" id="KW-0561">Oxygen transport</keyword>
<evidence type="ECO:0000256" key="5">
    <source>
        <dbReference type="ARBA" id="ARBA00023004"/>
    </source>
</evidence>
<evidence type="ECO:0000313" key="8">
    <source>
        <dbReference type="EMBL" id="RZF34606.1"/>
    </source>
</evidence>
<keyword evidence="4" id="KW-0479">Metal-binding</keyword>
<keyword evidence="1 6" id="KW-0813">Transport</keyword>
<dbReference type="Gene3D" id="1.10.490.10">
    <property type="entry name" value="Globins"/>
    <property type="match status" value="1"/>
</dbReference>
<dbReference type="OrthoDB" id="436496at2759"/>